<keyword evidence="1" id="KW-0418">Kinase</keyword>
<dbReference type="RefSeq" id="WP_248593018.1">
    <property type="nucleotide sequence ID" value="NZ_BAABEB010000012.1"/>
</dbReference>
<name>A0ABY4L3U5_THEAE</name>
<dbReference type="InterPro" id="IPR003594">
    <property type="entry name" value="HATPase_dom"/>
</dbReference>
<evidence type="ECO:0000313" key="3">
    <source>
        <dbReference type="EMBL" id="UPT20732.1"/>
    </source>
</evidence>
<dbReference type="PANTHER" id="PTHR35526">
    <property type="entry name" value="ANTI-SIGMA-F FACTOR RSBW-RELATED"/>
    <property type="match status" value="1"/>
</dbReference>
<proteinExistence type="predicted"/>
<keyword evidence="3" id="KW-0067">ATP-binding</keyword>
<dbReference type="InterPro" id="IPR036890">
    <property type="entry name" value="HATPase_C_sf"/>
</dbReference>
<sequence>MTVAFTSFPGLPTSVAAARRFVTGVIRLYPWTTAPAAMLDEVIDQAELITSELATNAIRHTRSGDPGQTFTIRVSLDDWGVWTQISTLAPRVRCSVPHVAMTGCDPFTEHGRGLFLVEQLATRWGTLAPWQDGVYFALCWPTDQHGTEGE</sequence>
<dbReference type="Gene3D" id="3.30.565.10">
    <property type="entry name" value="Histidine kinase-like ATPase, C-terminal domain"/>
    <property type="match status" value="1"/>
</dbReference>
<dbReference type="Proteomes" id="UP000832041">
    <property type="component" value="Chromosome"/>
</dbReference>
<dbReference type="InterPro" id="IPR050267">
    <property type="entry name" value="Anti-sigma-factor_SerPK"/>
</dbReference>
<feature type="domain" description="Histidine kinase/HSP90-like ATPase" evidence="2">
    <location>
        <begin position="8"/>
        <end position="122"/>
    </location>
</feature>
<evidence type="ECO:0000256" key="1">
    <source>
        <dbReference type="ARBA" id="ARBA00022527"/>
    </source>
</evidence>
<dbReference type="PANTHER" id="PTHR35526:SF3">
    <property type="entry name" value="ANTI-SIGMA-F FACTOR RSBW"/>
    <property type="match status" value="1"/>
</dbReference>
<dbReference type="SUPFAM" id="SSF55874">
    <property type="entry name" value="ATPase domain of HSP90 chaperone/DNA topoisomerase II/histidine kinase"/>
    <property type="match status" value="1"/>
</dbReference>
<dbReference type="Pfam" id="PF13581">
    <property type="entry name" value="HATPase_c_2"/>
    <property type="match status" value="1"/>
</dbReference>
<accession>A0ABY4L3U5</accession>
<dbReference type="CDD" id="cd16936">
    <property type="entry name" value="HATPase_RsbW-like"/>
    <property type="match status" value="1"/>
</dbReference>
<gene>
    <name evidence="3" type="ORF">FOF52_06990</name>
</gene>
<keyword evidence="1" id="KW-0808">Transferase</keyword>
<keyword evidence="4" id="KW-1185">Reference proteome</keyword>
<protein>
    <submittedName>
        <fullName evidence="3">ATP-binding protein</fullName>
    </submittedName>
</protein>
<keyword evidence="1" id="KW-0723">Serine/threonine-protein kinase</keyword>
<dbReference type="GO" id="GO:0005524">
    <property type="term" value="F:ATP binding"/>
    <property type="evidence" value="ECO:0007669"/>
    <property type="project" value="UniProtKB-KW"/>
</dbReference>
<evidence type="ECO:0000313" key="4">
    <source>
        <dbReference type="Proteomes" id="UP000832041"/>
    </source>
</evidence>
<keyword evidence="3" id="KW-0547">Nucleotide-binding</keyword>
<dbReference type="EMBL" id="CP051627">
    <property type="protein sequence ID" value="UPT20732.1"/>
    <property type="molecule type" value="Genomic_DNA"/>
</dbReference>
<evidence type="ECO:0000259" key="2">
    <source>
        <dbReference type="Pfam" id="PF13581"/>
    </source>
</evidence>
<organism evidence="3 4">
    <name type="scientific">Thermobifida alba</name>
    <name type="common">Thermomonospora alba</name>
    <dbReference type="NCBI Taxonomy" id="53522"/>
    <lineage>
        <taxon>Bacteria</taxon>
        <taxon>Bacillati</taxon>
        <taxon>Actinomycetota</taxon>
        <taxon>Actinomycetes</taxon>
        <taxon>Streptosporangiales</taxon>
        <taxon>Nocardiopsidaceae</taxon>
        <taxon>Thermobifida</taxon>
    </lineage>
</organism>
<reference evidence="3 4" key="1">
    <citation type="submission" date="2020-04" db="EMBL/GenBank/DDBJ databases">
        <title>Thermobifida alba genome sequencing and assembly.</title>
        <authorList>
            <person name="Luzics S."/>
            <person name="Horvath B."/>
            <person name="Nagy I."/>
            <person name="Toth A."/>
            <person name="Nagy I."/>
            <person name="Kukolya J."/>
        </authorList>
    </citation>
    <scope>NUCLEOTIDE SEQUENCE [LARGE SCALE GENOMIC DNA]</scope>
    <source>
        <strain evidence="3 4">DSM 43795</strain>
    </source>
</reference>